<evidence type="ECO:0000313" key="1">
    <source>
        <dbReference type="EMBL" id="EHK53180.1"/>
    </source>
</evidence>
<gene>
    <name evidence="1" type="ORF">MAXJ12_31487</name>
</gene>
<dbReference type="AlphaFoldDB" id="H0I1G0"/>
<protein>
    <submittedName>
        <fullName evidence="1">Uncharacterized protein</fullName>
    </submittedName>
</protein>
<sequence length="74" mass="7957">MDNHCDLQHLATRLNVSHAGRSKAFQPNCSVCLHIALMRVKSIALAVSLGHGRPFDSKQPPLLMPIKAGLVACA</sequence>
<organism evidence="1 2">
    <name type="scientific">Mesorhizobium alhagi CCNWXJ12-2</name>
    <dbReference type="NCBI Taxonomy" id="1107882"/>
    <lineage>
        <taxon>Bacteria</taxon>
        <taxon>Pseudomonadati</taxon>
        <taxon>Pseudomonadota</taxon>
        <taxon>Alphaproteobacteria</taxon>
        <taxon>Hyphomicrobiales</taxon>
        <taxon>Phyllobacteriaceae</taxon>
        <taxon>Allomesorhizobium</taxon>
    </lineage>
</organism>
<dbReference type="PATRIC" id="fig|1107882.3.peg.6093"/>
<name>H0I1G0_9HYPH</name>
<dbReference type="Proteomes" id="UP000003250">
    <property type="component" value="Unassembled WGS sequence"/>
</dbReference>
<accession>H0I1G0</accession>
<dbReference type="EMBL" id="AHAM01000281">
    <property type="protein sequence ID" value="EHK53180.1"/>
    <property type="molecule type" value="Genomic_DNA"/>
</dbReference>
<proteinExistence type="predicted"/>
<evidence type="ECO:0000313" key="2">
    <source>
        <dbReference type="Proteomes" id="UP000003250"/>
    </source>
</evidence>
<reference evidence="1 2" key="1">
    <citation type="journal article" date="2012" name="J. Bacteriol.">
        <title>Draft Genome Sequence of Mesorhizobium alhagi CCNWXJ12-2T, a Novel Salt-Resistant Species Isolated from the Desert of Northwestern China.</title>
        <authorList>
            <person name="Zhou M."/>
            <person name="Chen W."/>
            <person name="Chen H."/>
            <person name="Wei G."/>
        </authorList>
    </citation>
    <scope>NUCLEOTIDE SEQUENCE [LARGE SCALE GENOMIC DNA]</scope>
    <source>
        <strain evidence="1 2">CCNWXJ12-2</strain>
    </source>
</reference>
<keyword evidence="2" id="KW-1185">Reference proteome</keyword>